<dbReference type="OrthoDB" id="4829007at2"/>
<dbReference type="Proteomes" id="UP000000628">
    <property type="component" value="Chromosome"/>
</dbReference>
<feature type="region of interest" description="Disordered" evidence="1">
    <location>
        <begin position="1"/>
        <end position="54"/>
    </location>
</feature>
<dbReference type="HOGENOM" id="CLU_2553716_0_0_11"/>
<gene>
    <name evidence="2" type="ordered locus">Jden_0099</name>
</gene>
<dbReference type="eggNOG" id="ENOG5033K8T">
    <property type="taxonomic scope" value="Bacteria"/>
</dbReference>
<dbReference type="KEGG" id="jde:Jden_0099"/>
<proteinExistence type="predicted"/>
<accession>C7R597</accession>
<protein>
    <submittedName>
        <fullName evidence="2">Uncharacterized protein</fullName>
    </submittedName>
</protein>
<name>C7R597_JONDD</name>
<reference evidence="2 3" key="1">
    <citation type="journal article" date="2009" name="Stand. Genomic Sci.">
        <title>Complete genome sequence of Jonesia denitrificans type strain (Prevot 55134).</title>
        <authorList>
            <person name="Pukall R."/>
            <person name="Gehrich-Schroter G."/>
            <person name="Lapidus A."/>
            <person name="Nolan M."/>
            <person name="Glavina Del Rio T."/>
            <person name="Lucas S."/>
            <person name="Chen F."/>
            <person name="Tice H."/>
            <person name="Pitluck S."/>
            <person name="Cheng J.F."/>
            <person name="Copeland A."/>
            <person name="Saunders E."/>
            <person name="Brettin T."/>
            <person name="Detter J.C."/>
            <person name="Bruce D."/>
            <person name="Goodwin L."/>
            <person name="Pati A."/>
            <person name="Ivanova N."/>
            <person name="Mavromatis K."/>
            <person name="Ovchinnikova G."/>
            <person name="Chen A."/>
            <person name="Palaniappan K."/>
            <person name="Land M."/>
            <person name="Hauser L."/>
            <person name="Chang Y.J."/>
            <person name="Jeffries C.D."/>
            <person name="Chain P."/>
            <person name="Goker M."/>
            <person name="Bristow J."/>
            <person name="Eisen J.A."/>
            <person name="Markowitz V."/>
            <person name="Hugenholtz P."/>
            <person name="Kyrpides N.C."/>
            <person name="Klenk H.P."/>
            <person name="Han C."/>
        </authorList>
    </citation>
    <scope>NUCLEOTIDE SEQUENCE [LARGE SCALE GENOMIC DNA]</scope>
    <source>
        <strain evidence="3">ATCC 14870 / DSM 20603 / BCRC 15368 / CIP 55.134 / JCM 11481 / NBRC 15587 / NCTC 10816 / Prevot 55134</strain>
    </source>
</reference>
<keyword evidence="3" id="KW-1185">Reference proteome</keyword>
<evidence type="ECO:0000313" key="3">
    <source>
        <dbReference type="Proteomes" id="UP000000628"/>
    </source>
</evidence>
<feature type="compositionally biased region" description="Basic and acidic residues" evidence="1">
    <location>
        <begin position="39"/>
        <end position="54"/>
    </location>
</feature>
<evidence type="ECO:0000256" key="1">
    <source>
        <dbReference type="SAM" id="MobiDB-lite"/>
    </source>
</evidence>
<evidence type="ECO:0000313" key="2">
    <source>
        <dbReference type="EMBL" id="ACV07775.1"/>
    </source>
</evidence>
<dbReference type="EMBL" id="CP001706">
    <property type="protein sequence ID" value="ACV07775.1"/>
    <property type="molecule type" value="Genomic_DNA"/>
</dbReference>
<organism evidence="2 3">
    <name type="scientific">Jonesia denitrificans (strain ATCC 14870 / DSM 20603 / BCRC 15368 / CIP 55.134 / JCM 11481 / NBRC 15587 / NCTC 10816 / Prevot 55134)</name>
    <name type="common">Listeria denitrificans</name>
    <dbReference type="NCBI Taxonomy" id="471856"/>
    <lineage>
        <taxon>Bacteria</taxon>
        <taxon>Bacillati</taxon>
        <taxon>Actinomycetota</taxon>
        <taxon>Actinomycetes</taxon>
        <taxon>Micrococcales</taxon>
        <taxon>Jonesiaceae</taxon>
        <taxon>Jonesia</taxon>
    </lineage>
</organism>
<sequence>MARLGRTTGHQQPRKSRGLRFTEGLLPIFGPAQVSDPTKPSRPDTDAERQRETDLRTQLVRITAPDGSTYVIERPVNDPEKQ</sequence>
<dbReference type="AlphaFoldDB" id="C7R597"/>
<dbReference type="RefSeq" id="WP_012805880.1">
    <property type="nucleotide sequence ID" value="NC_013174.1"/>
</dbReference>